<dbReference type="SUPFAM" id="SSF46689">
    <property type="entry name" value="Homeodomain-like"/>
    <property type="match status" value="2"/>
</dbReference>
<dbReference type="PANTHER" id="PTHR47893:SF1">
    <property type="entry name" value="REGULATORY PROTEIN PCHR"/>
    <property type="match status" value="1"/>
</dbReference>
<evidence type="ECO:0000256" key="1">
    <source>
        <dbReference type="ARBA" id="ARBA00023015"/>
    </source>
</evidence>
<dbReference type="GO" id="GO:0003700">
    <property type="term" value="F:DNA-binding transcription factor activity"/>
    <property type="evidence" value="ECO:0007669"/>
    <property type="project" value="InterPro"/>
</dbReference>
<keyword evidence="2" id="KW-0238">DNA-binding</keyword>
<dbReference type="Proteomes" id="UP001319200">
    <property type="component" value="Unassembled WGS sequence"/>
</dbReference>
<dbReference type="InterPro" id="IPR018060">
    <property type="entry name" value="HTH_AraC"/>
</dbReference>
<dbReference type="InterPro" id="IPR018062">
    <property type="entry name" value="HTH_AraC-typ_CS"/>
</dbReference>
<feature type="domain" description="HTH araC/xylS-type" evidence="4">
    <location>
        <begin position="230"/>
        <end position="325"/>
    </location>
</feature>
<gene>
    <name evidence="5" type="ORF">KK083_03640</name>
</gene>
<evidence type="ECO:0000259" key="4">
    <source>
        <dbReference type="PROSITE" id="PS01124"/>
    </source>
</evidence>
<dbReference type="AlphaFoldDB" id="A0AAP2DL81"/>
<proteinExistence type="predicted"/>
<evidence type="ECO:0000256" key="3">
    <source>
        <dbReference type="ARBA" id="ARBA00023163"/>
    </source>
</evidence>
<keyword evidence="3" id="KW-0804">Transcription</keyword>
<dbReference type="EMBL" id="JAHESF010000003">
    <property type="protein sequence ID" value="MBT1695954.1"/>
    <property type="molecule type" value="Genomic_DNA"/>
</dbReference>
<dbReference type="SMART" id="SM00342">
    <property type="entry name" value="HTH_ARAC"/>
    <property type="match status" value="1"/>
</dbReference>
<dbReference type="PROSITE" id="PS00041">
    <property type="entry name" value="HTH_ARAC_FAMILY_1"/>
    <property type="match status" value="1"/>
</dbReference>
<evidence type="ECO:0000313" key="6">
    <source>
        <dbReference type="Proteomes" id="UP001319200"/>
    </source>
</evidence>
<dbReference type="RefSeq" id="WP_254160792.1">
    <property type="nucleotide sequence ID" value="NZ_JAHESF010000003.1"/>
</dbReference>
<protein>
    <submittedName>
        <fullName evidence="5">AraC family transcriptional regulator</fullName>
    </submittedName>
</protein>
<dbReference type="PROSITE" id="PS01124">
    <property type="entry name" value="HTH_ARAC_FAMILY_2"/>
    <property type="match status" value="1"/>
</dbReference>
<accession>A0AAP2DL81</accession>
<evidence type="ECO:0000256" key="2">
    <source>
        <dbReference type="ARBA" id="ARBA00023125"/>
    </source>
</evidence>
<dbReference type="GO" id="GO:0043565">
    <property type="term" value="F:sequence-specific DNA binding"/>
    <property type="evidence" value="ECO:0007669"/>
    <property type="project" value="InterPro"/>
</dbReference>
<organism evidence="5 6">
    <name type="scientific">Chryseosolibacter histidini</name>
    <dbReference type="NCBI Taxonomy" id="2782349"/>
    <lineage>
        <taxon>Bacteria</taxon>
        <taxon>Pseudomonadati</taxon>
        <taxon>Bacteroidota</taxon>
        <taxon>Cytophagia</taxon>
        <taxon>Cytophagales</taxon>
        <taxon>Chryseotaleaceae</taxon>
        <taxon>Chryseosolibacter</taxon>
    </lineage>
</organism>
<dbReference type="InterPro" id="IPR053142">
    <property type="entry name" value="PchR_regulatory_protein"/>
</dbReference>
<keyword evidence="6" id="KW-1185">Reference proteome</keyword>
<name>A0AAP2DL81_9BACT</name>
<dbReference type="Gene3D" id="1.10.10.60">
    <property type="entry name" value="Homeodomain-like"/>
    <property type="match status" value="2"/>
</dbReference>
<evidence type="ECO:0000313" key="5">
    <source>
        <dbReference type="EMBL" id="MBT1695954.1"/>
    </source>
</evidence>
<comment type="caution">
    <text evidence="5">The sequence shown here is derived from an EMBL/GenBank/DDBJ whole genome shotgun (WGS) entry which is preliminary data.</text>
</comment>
<dbReference type="Pfam" id="PF12833">
    <property type="entry name" value="HTH_18"/>
    <property type="match status" value="1"/>
</dbReference>
<keyword evidence="1" id="KW-0805">Transcription regulation</keyword>
<reference evidence="5 6" key="1">
    <citation type="submission" date="2021-05" db="EMBL/GenBank/DDBJ databases">
        <title>A Polyphasic approach of four new species of the genus Ohtaekwangia: Ohtaekwangia histidinii sp. nov., Ohtaekwangia cretensis sp. nov., Ohtaekwangia indiensis sp. nov., Ohtaekwangia reichenbachii sp. nov. from diverse environment.</title>
        <authorList>
            <person name="Octaviana S."/>
        </authorList>
    </citation>
    <scope>NUCLEOTIDE SEQUENCE [LARGE SCALE GENOMIC DNA]</scope>
    <source>
        <strain evidence="5 6">PWU4</strain>
    </source>
</reference>
<sequence>MAAKHIYEHDIPELEYCYGKFPTGSGSGLSPLFSTGHPQFGEFNVSNLALPQMFLLDMGWSIPEEIVVHETNPSTTVDVNFMLEGNLRGNFKGLGADFSLQGGFNNLKYTPSEKSSHHAIKQDAKMFVISLDKNYFRELIGHDNHWAESIQNKMEREESFIASKNFLTTTPQMHGLIHAIRNMQPSPMSRLLTQSMIFQLLACQVDQLRSLHTNASGSDNVSVTDMEKLHLVKQYIEQNFMQDLTLSGLCRVGMLNEFKLKKGFKALFGTSVIQYAKELRMQYAQNLLRDHNRSIEEVSSALGYQYPNHFSTAFKKHFGVAPSVR</sequence>
<dbReference type="InterPro" id="IPR009057">
    <property type="entry name" value="Homeodomain-like_sf"/>
</dbReference>
<dbReference type="PANTHER" id="PTHR47893">
    <property type="entry name" value="REGULATORY PROTEIN PCHR"/>
    <property type="match status" value="1"/>
</dbReference>